<keyword evidence="3" id="KW-1185">Reference proteome</keyword>
<dbReference type="Gene3D" id="2.130.10.10">
    <property type="entry name" value="YVTN repeat-like/Quinoprotein amine dehydrogenase"/>
    <property type="match status" value="1"/>
</dbReference>
<gene>
    <name evidence="2" type="ORF">ST47_g1903</name>
</gene>
<dbReference type="GO" id="GO:0017057">
    <property type="term" value="F:6-phosphogluconolactonase activity"/>
    <property type="evidence" value="ECO:0007669"/>
    <property type="project" value="TreeGrafter"/>
</dbReference>
<dbReference type="EMBL" id="JYNV01000083">
    <property type="protein sequence ID" value="KZM26946.1"/>
    <property type="molecule type" value="Genomic_DNA"/>
</dbReference>
<dbReference type="Pfam" id="PF10282">
    <property type="entry name" value="Lactonase"/>
    <property type="match status" value="1"/>
</dbReference>
<dbReference type="Proteomes" id="UP000076837">
    <property type="component" value="Unassembled WGS sequence"/>
</dbReference>
<dbReference type="InterPro" id="IPR050282">
    <property type="entry name" value="Cycloisomerase_2"/>
</dbReference>
<organism evidence="2 3">
    <name type="scientific">Didymella rabiei</name>
    <name type="common">Chickpea ascochyta blight fungus</name>
    <name type="synonym">Mycosphaerella rabiei</name>
    <dbReference type="NCBI Taxonomy" id="5454"/>
    <lineage>
        <taxon>Eukaryota</taxon>
        <taxon>Fungi</taxon>
        <taxon>Dikarya</taxon>
        <taxon>Ascomycota</taxon>
        <taxon>Pezizomycotina</taxon>
        <taxon>Dothideomycetes</taxon>
        <taxon>Pleosporomycetidae</taxon>
        <taxon>Pleosporales</taxon>
        <taxon>Pleosporineae</taxon>
        <taxon>Didymellaceae</taxon>
        <taxon>Ascochyta</taxon>
    </lineage>
</organism>
<dbReference type="AlphaFoldDB" id="A0A163KEM3"/>
<evidence type="ECO:0000256" key="1">
    <source>
        <dbReference type="ARBA" id="ARBA00005564"/>
    </source>
</evidence>
<dbReference type="SUPFAM" id="SSF50974">
    <property type="entry name" value="Nitrous oxide reductase, N-terminal domain"/>
    <property type="match status" value="1"/>
</dbReference>
<dbReference type="STRING" id="5454.A0A163KEM3"/>
<dbReference type="PANTHER" id="PTHR30344">
    <property type="entry name" value="6-PHOSPHOGLUCONOLACTONASE-RELATED"/>
    <property type="match status" value="1"/>
</dbReference>
<dbReference type="InterPro" id="IPR011045">
    <property type="entry name" value="N2O_reductase_N"/>
</dbReference>
<comment type="similarity">
    <text evidence="1">Belongs to the cycloisomerase 2 family.</text>
</comment>
<accession>A0A163KEM3</accession>
<evidence type="ECO:0000313" key="2">
    <source>
        <dbReference type="EMBL" id="KZM26946.1"/>
    </source>
</evidence>
<dbReference type="PANTHER" id="PTHR30344:SF1">
    <property type="entry name" value="6-PHOSPHOGLUCONOLACTONASE"/>
    <property type="match status" value="1"/>
</dbReference>
<dbReference type="InterPro" id="IPR015943">
    <property type="entry name" value="WD40/YVTN_repeat-like_dom_sf"/>
</dbReference>
<evidence type="ECO:0000313" key="3">
    <source>
        <dbReference type="Proteomes" id="UP000076837"/>
    </source>
</evidence>
<protein>
    <submittedName>
        <fullName evidence="2">Uncharacterized protein</fullName>
    </submittedName>
</protein>
<dbReference type="InterPro" id="IPR019405">
    <property type="entry name" value="Lactonase_7-beta_prop"/>
</dbReference>
<comment type="caution">
    <text evidence="2">The sequence shown here is derived from an EMBL/GenBank/DDBJ whole genome shotgun (WGS) entry which is preliminary data.</text>
</comment>
<proteinExistence type="inferred from homology"/>
<sequence>MLLPTQSSLIPLFGGAAAAANLYATHYSGTINHLAFDNSSLTLVSSVKTGQTLPSWITYDASDKKLYIPDENFITEDSKGLLVSYSVGVNGALTKAENTTTLRGGVATILYGGKDGKSFIANAHYHTAQVSTNKLPLKDGKPLQTLNYTLDGPGADPNRQEAPHPHQVLVDPTGKYLLVTDLGSDKIHINKINQRSGQLTKCPSARTLYGAGPRHAAFWTPAHSKPRVAHGKGTMLYVANELSNTVTGWSVSYPRQGCLTLTPKQIVTPYTGNSSAPDGASLGEIRVQGSFLYTSNRGDQSFKPYDSLTQYTIAANGSIAWTEMTSSHGLLPRSFEINKAGDYLAIGDQNSDNVAIVKRDTITGKLGGLVANLTVTGPSDPNSGNPTGLNTVIWAE</sequence>
<name>A0A163KEM3_DIDRA</name>
<reference evidence="2 3" key="1">
    <citation type="journal article" date="2016" name="Sci. Rep.">
        <title>Draft genome sequencing and secretome analysis of fungal phytopathogen Ascochyta rabiei provides insight into the necrotrophic effector repertoire.</title>
        <authorList>
            <person name="Verma S."/>
            <person name="Gazara R.K."/>
            <person name="Nizam S."/>
            <person name="Parween S."/>
            <person name="Chattopadhyay D."/>
            <person name="Verma P.K."/>
        </authorList>
    </citation>
    <scope>NUCLEOTIDE SEQUENCE [LARGE SCALE GENOMIC DNA]</scope>
    <source>
        <strain evidence="2 3">ArDII</strain>
    </source>
</reference>